<keyword evidence="2" id="KW-1185">Reference proteome</keyword>
<reference evidence="2" key="1">
    <citation type="submission" date="2019-06" db="EMBL/GenBank/DDBJ databases">
        <title>Draft genome sequence of the griseofulvin-producing fungus Xylaria cubensis strain G536.</title>
        <authorList>
            <person name="Mead M.E."/>
            <person name="Raja H.A."/>
            <person name="Steenwyk J.L."/>
            <person name="Knowles S.L."/>
            <person name="Oberlies N.H."/>
            <person name="Rokas A."/>
        </authorList>
    </citation>
    <scope>NUCLEOTIDE SEQUENCE [LARGE SCALE GENOMIC DNA]</scope>
    <source>
        <strain evidence="2">G536</strain>
    </source>
</reference>
<sequence>MLRIRIHVNCSLKALYSADNSPWVLLYNTSQKRFGGVRHGYNSNIVVSSSRDLVYFDRIPSAIKVGFLEVFNSGDKNPSDMAFIALNLHKITSTSFDSWDCQIDDDALLGLFLVVTDDSICDLIRDTKADEWGFREIAQADLRARWPQLYANGWDLVKTVKKFMGGVRKLDYMFVFDWDRLGME</sequence>
<comment type="caution">
    <text evidence="1">The sequence shown here is derived from an EMBL/GenBank/DDBJ whole genome shotgun (WGS) entry which is preliminary data.</text>
</comment>
<accession>A0A553I5Y2</accession>
<dbReference type="EMBL" id="VFLP01000015">
    <property type="protein sequence ID" value="TRX95611.1"/>
    <property type="molecule type" value="Genomic_DNA"/>
</dbReference>
<evidence type="ECO:0000313" key="1">
    <source>
        <dbReference type="EMBL" id="TRX95611.1"/>
    </source>
</evidence>
<name>A0A553I5Y2_9PEZI</name>
<protein>
    <submittedName>
        <fullName evidence="1">Uncharacterized protein</fullName>
    </submittedName>
</protein>
<evidence type="ECO:0000313" key="2">
    <source>
        <dbReference type="Proteomes" id="UP000319160"/>
    </source>
</evidence>
<organism evidence="1 2">
    <name type="scientific">Xylaria flabelliformis</name>
    <dbReference type="NCBI Taxonomy" id="2512241"/>
    <lineage>
        <taxon>Eukaryota</taxon>
        <taxon>Fungi</taxon>
        <taxon>Dikarya</taxon>
        <taxon>Ascomycota</taxon>
        <taxon>Pezizomycotina</taxon>
        <taxon>Sordariomycetes</taxon>
        <taxon>Xylariomycetidae</taxon>
        <taxon>Xylariales</taxon>
        <taxon>Xylariaceae</taxon>
        <taxon>Xylaria</taxon>
    </lineage>
</organism>
<dbReference type="Proteomes" id="UP000319160">
    <property type="component" value="Unassembled WGS sequence"/>
</dbReference>
<proteinExistence type="predicted"/>
<dbReference type="OrthoDB" id="4731793at2759"/>
<dbReference type="AlphaFoldDB" id="A0A553I5Y2"/>
<gene>
    <name evidence="1" type="ORF">FHL15_003569</name>
</gene>